<proteinExistence type="predicted"/>
<organism evidence="1 2">
    <name type="scientific">Clunio marinus</name>
    <dbReference type="NCBI Taxonomy" id="568069"/>
    <lineage>
        <taxon>Eukaryota</taxon>
        <taxon>Metazoa</taxon>
        <taxon>Ecdysozoa</taxon>
        <taxon>Arthropoda</taxon>
        <taxon>Hexapoda</taxon>
        <taxon>Insecta</taxon>
        <taxon>Pterygota</taxon>
        <taxon>Neoptera</taxon>
        <taxon>Endopterygota</taxon>
        <taxon>Diptera</taxon>
        <taxon>Nematocera</taxon>
        <taxon>Chironomoidea</taxon>
        <taxon>Chironomidae</taxon>
        <taxon>Clunio</taxon>
    </lineage>
</organism>
<gene>
    <name evidence="1" type="ORF">CLUMA_CG016845</name>
</gene>
<protein>
    <submittedName>
        <fullName evidence="1">CLUMA_CG016845, isoform A</fullName>
    </submittedName>
</protein>
<dbReference type="AlphaFoldDB" id="A0A1J1IS60"/>
<evidence type="ECO:0000313" key="1">
    <source>
        <dbReference type="EMBL" id="CRL03077.1"/>
    </source>
</evidence>
<evidence type="ECO:0000313" key="2">
    <source>
        <dbReference type="Proteomes" id="UP000183832"/>
    </source>
</evidence>
<accession>A0A1J1IS60</accession>
<name>A0A1J1IS60_9DIPT</name>
<keyword evidence="2" id="KW-1185">Reference proteome</keyword>
<reference evidence="1 2" key="1">
    <citation type="submission" date="2015-04" db="EMBL/GenBank/DDBJ databases">
        <authorList>
            <person name="Syromyatnikov M.Y."/>
            <person name="Popov V.N."/>
        </authorList>
    </citation>
    <scope>NUCLEOTIDE SEQUENCE [LARGE SCALE GENOMIC DNA]</scope>
</reference>
<sequence>MTTSLSFNSSGIDSRDCLLYRKFVDIIVFLACEFNLQSMFFSTAFKLLTVVWLDRQEIIACLRLKLLDIHLHMRFWFCVIFIIDQDIYRIDCNHDVSIKAQMRSEEFDRM</sequence>
<dbReference type="EMBL" id="CVRI01000059">
    <property type="protein sequence ID" value="CRL03077.1"/>
    <property type="molecule type" value="Genomic_DNA"/>
</dbReference>
<dbReference type="Proteomes" id="UP000183832">
    <property type="component" value="Unassembled WGS sequence"/>
</dbReference>